<reference evidence="2 3" key="1">
    <citation type="submission" date="2021-03" db="EMBL/GenBank/DDBJ databases">
        <authorList>
            <person name="So Y."/>
        </authorList>
    </citation>
    <scope>NUCLEOTIDE SEQUENCE [LARGE SCALE GENOMIC DNA]</scope>
    <source>
        <strain evidence="2 3">PWR1</strain>
    </source>
</reference>
<dbReference type="Pfam" id="PF07284">
    <property type="entry name" value="BCHF"/>
    <property type="match status" value="1"/>
</dbReference>
<proteinExistence type="predicted"/>
<dbReference type="EMBL" id="JAGIYZ010000003">
    <property type="protein sequence ID" value="MBP0463328.1"/>
    <property type="molecule type" value="Genomic_DNA"/>
</dbReference>
<accession>A0ABS4APP2</accession>
<feature type="transmembrane region" description="Helical" evidence="1">
    <location>
        <begin position="151"/>
        <end position="171"/>
    </location>
</feature>
<keyword evidence="3" id="KW-1185">Reference proteome</keyword>
<organism evidence="2 3">
    <name type="scientific">Roseomonas nitratireducens</name>
    <dbReference type="NCBI Taxonomy" id="2820810"/>
    <lineage>
        <taxon>Bacteria</taxon>
        <taxon>Pseudomonadati</taxon>
        <taxon>Pseudomonadota</taxon>
        <taxon>Alphaproteobacteria</taxon>
        <taxon>Acetobacterales</taxon>
        <taxon>Roseomonadaceae</taxon>
        <taxon>Roseomonas</taxon>
    </lineage>
</organism>
<feature type="transmembrane region" description="Helical" evidence="1">
    <location>
        <begin position="84"/>
        <end position="106"/>
    </location>
</feature>
<comment type="caution">
    <text evidence="2">The sequence shown here is derived from an EMBL/GenBank/DDBJ whole genome shotgun (WGS) entry which is preliminary data.</text>
</comment>
<keyword evidence="1" id="KW-0812">Transmembrane</keyword>
<evidence type="ECO:0000256" key="1">
    <source>
        <dbReference type="SAM" id="Phobius"/>
    </source>
</evidence>
<keyword evidence="1" id="KW-0472">Membrane</keyword>
<dbReference type="Proteomes" id="UP000680815">
    <property type="component" value="Unassembled WGS sequence"/>
</dbReference>
<evidence type="ECO:0000313" key="2">
    <source>
        <dbReference type="EMBL" id="MBP0463328.1"/>
    </source>
</evidence>
<dbReference type="RefSeq" id="WP_209350714.1">
    <property type="nucleotide sequence ID" value="NZ_JAGIYZ010000003.1"/>
</dbReference>
<evidence type="ECO:0000313" key="3">
    <source>
        <dbReference type="Proteomes" id="UP000680815"/>
    </source>
</evidence>
<feature type="transmembrane region" description="Helical" evidence="1">
    <location>
        <begin position="126"/>
        <end position="145"/>
    </location>
</feature>
<dbReference type="NCBIfam" id="TIGR02020">
    <property type="entry name" value="BchF"/>
    <property type="match status" value="1"/>
</dbReference>
<dbReference type="InterPro" id="IPR009905">
    <property type="entry name" value="BCHF"/>
</dbReference>
<protein>
    <submittedName>
        <fullName evidence="2">2-vinyl bacteriochlorophyllide hydratase</fullName>
    </submittedName>
</protein>
<name>A0ABS4APP2_9PROT</name>
<sequence length="195" mass="21766">MQTSKRSSRLLDALDCSPWGASSGRSRRAHGAARTLYTPEERRRRDVSPWTMVQGVLAPFQFAVFLVSLALVTRFLLTGEGLEVATWSVVIKTVVLYAIMVTGSIWEKEVFGRWLFARAFFWEDVFSMLVLALHTAYLYVIWAGIGDGRAQMMLALAAYAAYVFNAAQFLLKLRAARRDEAGWNDRGHPAQGAAG</sequence>
<gene>
    <name evidence="2" type="primary">bchF</name>
    <name evidence="2" type="ORF">J5Y09_05350</name>
</gene>
<keyword evidence="1" id="KW-1133">Transmembrane helix</keyword>
<feature type="transmembrane region" description="Helical" evidence="1">
    <location>
        <begin position="52"/>
        <end position="72"/>
    </location>
</feature>